<comment type="caution">
    <text evidence="10">The sequence shown here is derived from an EMBL/GenBank/DDBJ whole genome shotgun (WGS) entry which is preliminary data.</text>
</comment>
<feature type="domain" description="Histidine kinase" evidence="9">
    <location>
        <begin position="190"/>
        <end position="409"/>
    </location>
</feature>
<dbReference type="InterPro" id="IPR036890">
    <property type="entry name" value="HATPase_C_sf"/>
</dbReference>
<evidence type="ECO:0000313" key="10">
    <source>
        <dbReference type="EMBL" id="KXI10906.1"/>
    </source>
</evidence>
<evidence type="ECO:0000259" key="9">
    <source>
        <dbReference type="PROSITE" id="PS50109"/>
    </source>
</evidence>
<dbReference type="InterPro" id="IPR036097">
    <property type="entry name" value="HisK_dim/P_sf"/>
</dbReference>
<evidence type="ECO:0000256" key="6">
    <source>
        <dbReference type="ARBA" id="ARBA00022777"/>
    </source>
</evidence>
<dbReference type="Pfam" id="PF02518">
    <property type="entry name" value="HATPase_c"/>
    <property type="match status" value="1"/>
</dbReference>
<proteinExistence type="predicted"/>
<comment type="subcellular location">
    <subcellularLocation>
        <location evidence="2">Membrane</location>
    </subcellularLocation>
</comment>
<dbReference type="InterPro" id="IPR003661">
    <property type="entry name" value="HisK_dim/P_dom"/>
</dbReference>
<dbReference type="SMART" id="SM00387">
    <property type="entry name" value="HATPase_c"/>
    <property type="match status" value="1"/>
</dbReference>
<dbReference type="eggNOG" id="COG5002">
    <property type="taxonomic scope" value="Bacteria"/>
</dbReference>
<dbReference type="PANTHER" id="PTHR43711:SF26">
    <property type="entry name" value="SENSOR HISTIDINE KINASE RCSC"/>
    <property type="match status" value="1"/>
</dbReference>
<protein>
    <recommendedName>
        <fullName evidence="3">histidine kinase</fullName>
        <ecNumber evidence="3">2.7.13.3</ecNumber>
    </recommendedName>
</protein>
<dbReference type="InterPro" id="IPR050736">
    <property type="entry name" value="Sensor_HK_Regulatory"/>
</dbReference>
<keyword evidence="8" id="KW-0472">Membrane</keyword>
<name>A0A135YNE4_9FIRM</name>
<sequence>MINNNAFIKTRKNLIFTIMFVVEIFMIFVSIFIFNYFKVSILSNIDTSLQEEYKFVSNAFDKDSILNPIILQDPRDIVYIYEGDEIRYYTQNRYFSQMPSIRPNIEYEYINEIYGGYKFRTFYIKSGKYQFRIMRNIDSEMQGLSHLITLLILSDSISLLLSYIIAKLLSKKALKPIETSWNNQVKFIQDASHELRTPVAIIQSKLESLLKSPESTIEEEAETVAVAMRETRQLKKMISELLSLTKEESIVKINTESVSIIDLFNELSGSYNEIAEYQGKHFKYDVSSIKNPILYTDKNKLSQLLRILIDNAFKYTNTDDSIELIASPKGRDRLVIEVKDTGIGISAKDQKRVFERFFRSDAVRAENIEGSGIGLSIAKLITNTLCGSIRVKSKLKEGTSFIIELPRGRELKGKRK</sequence>
<dbReference type="PROSITE" id="PS50109">
    <property type="entry name" value="HIS_KIN"/>
    <property type="match status" value="1"/>
</dbReference>
<feature type="transmembrane region" description="Helical" evidence="8">
    <location>
        <begin position="14"/>
        <end position="37"/>
    </location>
</feature>
<keyword evidence="5" id="KW-0808">Transferase</keyword>
<evidence type="ECO:0000256" key="5">
    <source>
        <dbReference type="ARBA" id="ARBA00022679"/>
    </source>
</evidence>
<dbReference type="Gene3D" id="1.10.287.130">
    <property type="match status" value="1"/>
</dbReference>
<dbReference type="FunFam" id="3.30.565.10:FF:000006">
    <property type="entry name" value="Sensor histidine kinase WalK"/>
    <property type="match status" value="1"/>
</dbReference>
<keyword evidence="8" id="KW-0812">Transmembrane</keyword>
<evidence type="ECO:0000256" key="1">
    <source>
        <dbReference type="ARBA" id="ARBA00000085"/>
    </source>
</evidence>
<evidence type="ECO:0000256" key="4">
    <source>
        <dbReference type="ARBA" id="ARBA00022553"/>
    </source>
</evidence>
<dbReference type="PATRIC" id="fig|1261.5.peg.1653"/>
<dbReference type="SUPFAM" id="SSF55874">
    <property type="entry name" value="ATPase domain of HSP90 chaperone/DNA topoisomerase II/histidine kinase"/>
    <property type="match status" value="1"/>
</dbReference>
<keyword evidence="7" id="KW-0902">Two-component regulatory system</keyword>
<dbReference type="PRINTS" id="PR00344">
    <property type="entry name" value="BCTRLSENSOR"/>
</dbReference>
<gene>
    <name evidence="10" type="ORF">HMPREF3195_01648</name>
</gene>
<evidence type="ECO:0000256" key="2">
    <source>
        <dbReference type="ARBA" id="ARBA00004370"/>
    </source>
</evidence>
<reference evidence="10 11" key="1">
    <citation type="submission" date="2016-02" db="EMBL/GenBank/DDBJ databases">
        <authorList>
            <person name="Wen L."/>
            <person name="He K."/>
            <person name="Yang H."/>
        </authorList>
    </citation>
    <scope>NUCLEOTIDE SEQUENCE [LARGE SCALE GENOMIC DNA]</scope>
    <source>
        <strain evidence="10 11">MJR8628A</strain>
    </source>
</reference>
<dbReference type="EMBL" id="LSQZ01000085">
    <property type="protein sequence ID" value="KXI10906.1"/>
    <property type="molecule type" value="Genomic_DNA"/>
</dbReference>
<keyword evidence="4" id="KW-0597">Phosphoprotein</keyword>
<dbReference type="Pfam" id="PF00512">
    <property type="entry name" value="HisKA"/>
    <property type="match status" value="1"/>
</dbReference>
<evidence type="ECO:0000256" key="8">
    <source>
        <dbReference type="SAM" id="Phobius"/>
    </source>
</evidence>
<dbReference type="GO" id="GO:0016020">
    <property type="term" value="C:membrane"/>
    <property type="evidence" value="ECO:0007669"/>
    <property type="project" value="UniProtKB-SubCell"/>
</dbReference>
<dbReference type="SUPFAM" id="SSF47384">
    <property type="entry name" value="Homodimeric domain of signal transducing histidine kinase"/>
    <property type="match status" value="1"/>
</dbReference>
<dbReference type="STRING" id="1261.HMPREF3195_01648"/>
<evidence type="ECO:0000256" key="3">
    <source>
        <dbReference type="ARBA" id="ARBA00012438"/>
    </source>
</evidence>
<evidence type="ECO:0000313" key="11">
    <source>
        <dbReference type="Proteomes" id="UP000070326"/>
    </source>
</evidence>
<dbReference type="InterPro" id="IPR004358">
    <property type="entry name" value="Sig_transdc_His_kin-like_C"/>
</dbReference>
<keyword evidence="8" id="KW-1133">Transmembrane helix</keyword>
<keyword evidence="6 10" id="KW-0418">Kinase</keyword>
<dbReference type="Gene3D" id="3.30.565.10">
    <property type="entry name" value="Histidine kinase-like ATPase, C-terminal domain"/>
    <property type="match status" value="1"/>
</dbReference>
<dbReference type="RefSeq" id="WP_061101993.1">
    <property type="nucleotide sequence ID" value="NZ_KQ961837.1"/>
</dbReference>
<comment type="catalytic activity">
    <reaction evidence="1">
        <text>ATP + protein L-histidine = ADP + protein N-phospho-L-histidine.</text>
        <dbReference type="EC" id="2.7.13.3"/>
    </reaction>
</comment>
<organism evidence="10 11">
    <name type="scientific">Peptostreptococcus anaerobius</name>
    <dbReference type="NCBI Taxonomy" id="1261"/>
    <lineage>
        <taxon>Bacteria</taxon>
        <taxon>Bacillati</taxon>
        <taxon>Bacillota</taxon>
        <taxon>Clostridia</taxon>
        <taxon>Peptostreptococcales</taxon>
        <taxon>Peptostreptococcaceae</taxon>
        <taxon>Peptostreptococcus</taxon>
    </lineage>
</organism>
<dbReference type="CDD" id="cd00082">
    <property type="entry name" value="HisKA"/>
    <property type="match status" value="1"/>
</dbReference>
<dbReference type="SMART" id="SM00388">
    <property type="entry name" value="HisKA"/>
    <property type="match status" value="1"/>
</dbReference>
<dbReference type="InterPro" id="IPR005467">
    <property type="entry name" value="His_kinase_dom"/>
</dbReference>
<dbReference type="EC" id="2.7.13.3" evidence="3"/>
<dbReference type="InterPro" id="IPR003594">
    <property type="entry name" value="HATPase_dom"/>
</dbReference>
<evidence type="ECO:0000256" key="7">
    <source>
        <dbReference type="ARBA" id="ARBA00023012"/>
    </source>
</evidence>
<feature type="transmembrane region" description="Helical" evidence="8">
    <location>
        <begin position="144"/>
        <end position="166"/>
    </location>
</feature>
<dbReference type="Proteomes" id="UP000070326">
    <property type="component" value="Unassembled WGS sequence"/>
</dbReference>
<dbReference type="PANTHER" id="PTHR43711">
    <property type="entry name" value="TWO-COMPONENT HISTIDINE KINASE"/>
    <property type="match status" value="1"/>
</dbReference>
<dbReference type="AlphaFoldDB" id="A0A135YNE4"/>
<accession>A0A135YNE4</accession>
<dbReference type="GO" id="GO:0000155">
    <property type="term" value="F:phosphorelay sensor kinase activity"/>
    <property type="evidence" value="ECO:0007669"/>
    <property type="project" value="InterPro"/>
</dbReference>